<keyword evidence="1" id="KW-0732">Signal</keyword>
<proteinExistence type="predicted"/>
<reference evidence="4" key="1">
    <citation type="submission" date="2016-11" db="EMBL/GenBank/DDBJ databases">
        <authorList>
            <person name="Varghese N."/>
            <person name="Submissions S."/>
        </authorList>
    </citation>
    <scope>NUCLEOTIDE SEQUENCE [LARGE SCALE GENOMIC DNA]</scope>
    <source>
        <strain evidence="4">DSM 24786</strain>
    </source>
</reference>
<dbReference type="EMBL" id="FPIY01000002">
    <property type="protein sequence ID" value="SFW45276.1"/>
    <property type="molecule type" value="Genomic_DNA"/>
</dbReference>
<organism evidence="3 4">
    <name type="scientific">Cellulophaga fucicola</name>
    <dbReference type="NCBI Taxonomy" id="76595"/>
    <lineage>
        <taxon>Bacteria</taxon>
        <taxon>Pseudomonadati</taxon>
        <taxon>Bacteroidota</taxon>
        <taxon>Flavobacteriia</taxon>
        <taxon>Flavobacteriales</taxon>
        <taxon>Flavobacteriaceae</taxon>
        <taxon>Cellulophaga</taxon>
    </lineage>
</organism>
<gene>
    <name evidence="3" type="ORF">SAMN05660313_01785</name>
</gene>
<dbReference type="GO" id="GO:0016787">
    <property type="term" value="F:hydrolase activity"/>
    <property type="evidence" value="ECO:0007669"/>
    <property type="project" value="InterPro"/>
</dbReference>
<keyword evidence="4" id="KW-1185">Reference proteome</keyword>
<evidence type="ECO:0000256" key="1">
    <source>
        <dbReference type="SAM" id="SignalP"/>
    </source>
</evidence>
<dbReference type="OrthoDB" id="9787527at2"/>
<dbReference type="Gene3D" id="2.60.120.560">
    <property type="entry name" value="Exo-inulinase, domain 1"/>
    <property type="match status" value="1"/>
</dbReference>
<dbReference type="PROSITE" id="PS51257">
    <property type="entry name" value="PROKAR_LIPOPROTEIN"/>
    <property type="match status" value="1"/>
</dbReference>
<evidence type="ECO:0000259" key="2">
    <source>
        <dbReference type="Pfam" id="PF06439"/>
    </source>
</evidence>
<feature type="domain" description="3-keto-alpha-glucoside-1,2-lyase/3-keto-2-hydroxy-glucal hydratase" evidence="2">
    <location>
        <begin position="27"/>
        <end position="248"/>
    </location>
</feature>
<dbReference type="Proteomes" id="UP000183257">
    <property type="component" value="Unassembled WGS sequence"/>
</dbReference>
<dbReference type="AlphaFoldDB" id="A0A1K1PCF9"/>
<sequence length="272" mass="30801">MKTKTYSALVILSCALFLASCNNNKPKWKQLFNGKDLKDWQIKIRTHPLNDNYANTFSVKDGNIQVRYNNYGDFNQQYGHLFYKKPYAAYLIGVEYRFVGEQAKGGEGWAIRNSGLMLHGQSPNSMTIDQDFPNSIEMQLLGGNGKDERTTANICTPGTQYVFNDEIIQQHCANSSSKTFHGDQWVRAEALVLRDSLIVHYVNGEEVLRYTKPQLDPKNGAKEGKLLTSGSISLQSESHPVDFRKVEIVNLEKFANDPTKLKEVIEELLAKN</sequence>
<feature type="chain" id="PRO_5012814700" description="3-keto-alpha-glucoside-1,2-lyase/3-keto-2-hydroxy-glucal hydratase domain-containing protein" evidence="1">
    <location>
        <begin position="20"/>
        <end position="272"/>
    </location>
</feature>
<protein>
    <recommendedName>
        <fullName evidence="2">3-keto-alpha-glucoside-1,2-lyase/3-keto-2-hydroxy-glucal hydratase domain-containing protein</fullName>
    </recommendedName>
</protein>
<evidence type="ECO:0000313" key="4">
    <source>
        <dbReference type="Proteomes" id="UP000183257"/>
    </source>
</evidence>
<dbReference type="InterPro" id="IPR010496">
    <property type="entry name" value="AL/BT2_dom"/>
</dbReference>
<feature type="signal peptide" evidence="1">
    <location>
        <begin position="1"/>
        <end position="19"/>
    </location>
</feature>
<dbReference type="RefSeq" id="WP_072303427.1">
    <property type="nucleotide sequence ID" value="NZ_FPIY01000002.1"/>
</dbReference>
<name>A0A1K1PCF9_9FLAO</name>
<dbReference type="STRING" id="76595.SAMN05660313_01785"/>
<accession>A0A1K1PCF9</accession>
<dbReference type="Pfam" id="PF06439">
    <property type="entry name" value="3keto-disac_hyd"/>
    <property type="match status" value="1"/>
</dbReference>
<evidence type="ECO:0000313" key="3">
    <source>
        <dbReference type="EMBL" id="SFW45276.1"/>
    </source>
</evidence>